<dbReference type="EMBL" id="FWWW01000122">
    <property type="protein sequence ID" value="SMC00674.1"/>
    <property type="molecule type" value="Genomic_DNA"/>
</dbReference>
<sequence>MKRLALFLSLLTGCNAADSPMQLEAYLTDHGKGVYWDIVSST</sequence>
<dbReference type="AlphaFoldDB" id="A0A1W1W6F4"/>
<keyword evidence="2" id="KW-1185">Reference proteome</keyword>
<evidence type="ECO:0000313" key="1">
    <source>
        <dbReference type="EMBL" id="SMC00674.1"/>
    </source>
</evidence>
<accession>A0A1W1W6F4</accession>
<reference evidence="1 2" key="1">
    <citation type="submission" date="2017-04" db="EMBL/GenBank/DDBJ databases">
        <authorList>
            <person name="Afonso C.L."/>
            <person name="Miller P.J."/>
            <person name="Scott M.A."/>
            <person name="Spackman E."/>
            <person name="Goraichik I."/>
            <person name="Dimitrov K.M."/>
            <person name="Suarez D.L."/>
            <person name="Swayne D.E."/>
        </authorList>
    </citation>
    <scope>NUCLEOTIDE SEQUENCE [LARGE SCALE GENOMIC DNA]</scope>
    <source>
        <strain evidence="1 2">DSM 11622</strain>
    </source>
</reference>
<gene>
    <name evidence="1" type="ORF">SAMN00120144_3054</name>
</gene>
<dbReference type="Proteomes" id="UP000192266">
    <property type="component" value="Unassembled WGS sequence"/>
</dbReference>
<protein>
    <submittedName>
        <fullName evidence="1">Uncharacterized protein</fullName>
    </submittedName>
</protein>
<proteinExistence type="predicted"/>
<feature type="non-terminal residue" evidence="1">
    <location>
        <position position="42"/>
    </location>
</feature>
<organism evidence="1 2">
    <name type="scientific">Hymenobacter roseosalivarius DSM 11622</name>
    <dbReference type="NCBI Taxonomy" id="645990"/>
    <lineage>
        <taxon>Bacteria</taxon>
        <taxon>Pseudomonadati</taxon>
        <taxon>Bacteroidota</taxon>
        <taxon>Cytophagia</taxon>
        <taxon>Cytophagales</taxon>
        <taxon>Hymenobacteraceae</taxon>
        <taxon>Hymenobacter</taxon>
    </lineage>
</organism>
<name>A0A1W1W6F4_9BACT</name>
<evidence type="ECO:0000313" key="2">
    <source>
        <dbReference type="Proteomes" id="UP000192266"/>
    </source>
</evidence>